<name>A0A1Z3HLF8_9CYAN</name>
<reference evidence="2 3" key="1">
    <citation type="journal article" date="2016" name="Biochim. Biophys. Acta">
        <title>Characterization of red-shifted phycobilisomes isolated from the chlorophyll f-containing cyanobacterium Halomicronema hongdechloris.</title>
        <authorList>
            <person name="Li Y."/>
            <person name="Lin Y."/>
            <person name="Garvey C.J."/>
            <person name="Birch D."/>
            <person name="Corkery R.W."/>
            <person name="Loughlin P.C."/>
            <person name="Scheer H."/>
            <person name="Willows R.D."/>
            <person name="Chen M."/>
        </authorList>
    </citation>
    <scope>NUCLEOTIDE SEQUENCE [LARGE SCALE GENOMIC DNA]</scope>
    <source>
        <strain evidence="2 3">C2206</strain>
    </source>
</reference>
<evidence type="ECO:0000313" key="3">
    <source>
        <dbReference type="Proteomes" id="UP000191901"/>
    </source>
</evidence>
<dbReference type="GO" id="GO:0016747">
    <property type="term" value="F:acyltransferase activity, transferring groups other than amino-acyl groups"/>
    <property type="evidence" value="ECO:0007669"/>
    <property type="project" value="InterPro"/>
</dbReference>
<dbReference type="EMBL" id="CP021983">
    <property type="protein sequence ID" value="ASC71134.1"/>
    <property type="molecule type" value="Genomic_DNA"/>
</dbReference>
<organism evidence="2 3">
    <name type="scientific">Halomicronema hongdechloris C2206</name>
    <dbReference type="NCBI Taxonomy" id="1641165"/>
    <lineage>
        <taxon>Bacteria</taxon>
        <taxon>Bacillati</taxon>
        <taxon>Cyanobacteriota</taxon>
        <taxon>Cyanophyceae</taxon>
        <taxon>Nodosilineales</taxon>
        <taxon>Nodosilineaceae</taxon>
        <taxon>Halomicronema</taxon>
    </lineage>
</organism>
<dbReference type="InterPro" id="IPR000182">
    <property type="entry name" value="GNAT_dom"/>
</dbReference>
<dbReference type="RefSeq" id="WP_080809674.1">
    <property type="nucleotide sequence ID" value="NZ_CP021983.2"/>
</dbReference>
<dbReference type="OrthoDB" id="275336at2"/>
<dbReference type="AlphaFoldDB" id="A0A1Z3HLF8"/>
<gene>
    <name evidence="2" type="ORF">XM38_020840</name>
</gene>
<dbReference type="Proteomes" id="UP000191901">
    <property type="component" value="Chromosome"/>
</dbReference>
<accession>A0A1Z3HLF8</accession>
<dbReference type="KEGG" id="hhg:XM38_020840"/>
<dbReference type="SUPFAM" id="SSF55729">
    <property type="entry name" value="Acyl-CoA N-acyltransferases (Nat)"/>
    <property type="match status" value="1"/>
</dbReference>
<evidence type="ECO:0000259" key="1">
    <source>
        <dbReference type="PROSITE" id="PS51186"/>
    </source>
</evidence>
<feature type="domain" description="N-acetyltransferase" evidence="1">
    <location>
        <begin position="33"/>
        <end position="172"/>
    </location>
</feature>
<dbReference type="Gene3D" id="3.40.630.30">
    <property type="match status" value="1"/>
</dbReference>
<dbReference type="Pfam" id="PF00583">
    <property type="entry name" value="Acetyltransf_1"/>
    <property type="match status" value="1"/>
</dbReference>
<proteinExistence type="predicted"/>
<dbReference type="PROSITE" id="PS51186">
    <property type="entry name" value="GNAT"/>
    <property type="match status" value="1"/>
</dbReference>
<keyword evidence="3" id="KW-1185">Reference proteome</keyword>
<evidence type="ECO:0000313" key="2">
    <source>
        <dbReference type="EMBL" id="ASC71134.1"/>
    </source>
</evidence>
<dbReference type="InterPro" id="IPR016181">
    <property type="entry name" value="Acyl_CoA_acyltransferase"/>
</dbReference>
<dbReference type="STRING" id="1641165.XM38_12540"/>
<protein>
    <recommendedName>
        <fullName evidence="1">N-acetyltransferase domain-containing protein</fullName>
    </recommendedName>
</protein>
<sequence length="172" mass="20063">MSSPVTTYYLEICNREDLIPEDCPDPRFWIGECTIPQFEYNRFLYHLVGRDWSWTDKYSWSDLDWKHYVEDANLRTWVGYYDGCPAGYFELQKQAHHTIEITYFGFTPAFVGKGLEGSLLTHAITSAWAWEGKRVWAHISSLDHPHALSNYQARGMTIYETDVAYPDGMDEA</sequence>